<keyword evidence="4 6" id="KW-0472">Membrane</keyword>
<keyword evidence="9" id="KW-1185">Reference proteome</keyword>
<feature type="transmembrane region" description="Helical" evidence="6">
    <location>
        <begin position="372"/>
        <end position="394"/>
    </location>
</feature>
<feature type="transmembrane region" description="Helical" evidence="6">
    <location>
        <begin position="230"/>
        <end position="256"/>
    </location>
</feature>
<evidence type="ECO:0000313" key="8">
    <source>
        <dbReference type="EMBL" id="KAF2234076.1"/>
    </source>
</evidence>
<dbReference type="InterPro" id="IPR005829">
    <property type="entry name" value="Sugar_transporter_CS"/>
</dbReference>
<feature type="region of interest" description="Disordered" evidence="5">
    <location>
        <begin position="1"/>
        <end position="41"/>
    </location>
</feature>
<dbReference type="Pfam" id="PF07690">
    <property type="entry name" value="MFS_1"/>
    <property type="match status" value="1"/>
</dbReference>
<dbReference type="PROSITE" id="PS50850">
    <property type="entry name" value="MFS"/>
    <property type="match status" value="1"/>
</dbReference>
<dbReference type="PANTHER" id="PTHR23502:SF12">
    <property type="entry name" value="MULTIDRUG TRANSPORTER, PUTATIVE (AFU_ORTHOLOGUE AFUA_1G06440)-RELATED"/>
    <property type="match status" value="1"/>
</dbReference>
<feature type="transmembrane region" description="Helical" evidence="6">
    <location>
        <begin position="415"/>
        <end position="436"/>
    </location>
</feature>
<dbReference type="AlphaFoldDB" id="A0A6A6H7K4"/>
<evidence type="ECO:0000313" key="9">
    <source>
        <dbReference type="Proteomes" id="UP000800092"/>
    </source>
</evidence>
<dbReference type="SUPFAM" id="SSF103473">
    <property type="entry name" value="MFS general substrate transporter"/>
    <property type="match status" value="1"/>
</dbReference>
<organism evidence="8 9">
    <name type="scientific">Viridothelium virens</name>
    <name type="common">Speckled blister lichen</name>
    <name type="synonym">Trypethelium virens</name>
    <dbReference type="NCBI Taxonomy" id="1048519"/>
    <lineage>
        <taxon>Eukaryota</taxon>
        <taxon>Fungi</taxon>
        <taxon>Dikarya</taxon>
        <taxon>Ascomycota</taxon>
        <taxon>Pezizomycotina</taxon>
        <taxon>Dothideomycetes</taxon>
        <taxon>Dothideomycetes incertae sedis</taxon>
        <taxon>Trypetheliales</taxon>
        <taxon>Trypetheliaceae</taxon>
        <taxon>Viridothelium</taxon>
    </lineage>
</organism>
<name>A0A6A6H7K4_VIRVR</name>
<dbReference type="PANTHER" id="PTHR23502">
    <property type="entry name" value="MAJOR FACILITATOR SUPERFAMILY"/>
    <property type="match status" value="1"/>
</dbReference>
<evidence type="ECO:0000259" key="7">
    <source>
        <dbReference type="PROSITE" id="PS50850"/>
    </source>
</evidence>
<dbReference type="GO" id="GO:0022857">
    <property type="term" value="F:transmembrane transporter activity"/>
    <property type="evidence" value="ECO:0007669"/>
    <property type="project" value="InterPro"/>
</dbReference>
<feature type="transmembrane region" description="Helical" evidence="6">
    <location>
        <begin position="336"/>
        <end position="360"/>
    </location>
</feature>
<protein>
    <submittedName>
        <fullName evidence="8">MFS multidrug transporter</fullName>
    </submittedName>
</protein>
<sequence>MSLPGLREEIEKDSADDISGDQNERSHSESQQSSCGTEVASVRSIEYEKENNLTSKTSYNKGAPLDKVRSRVSIGPAEGQDPAFEVDWDGPDDPENPLNWSLGYKSMVVAMMSYCTLVTVLYSTSYTSGIPGVMESFGISETVALMGLTTFLLGLAAGSLIAAPMSEMVGRRPVYLASLALHVIFILPAALADRFEGILVPRFFGAVAAAALVSNAPGTINDIASEKYRAFVFSIWGIGPMNGPVVGPLIGGWIFQYAGWRWLNWVVMIAGGVGFCFLLFVKETYAPTILRRRARLRRQETQDPRWWSRYDEKKSALQLLKVNLSRPFVMAVTEPICIFWDIYIAIVYAILYLCFFAYPLLFSSYRAWSPGLTGLSFCGIGLGSLLLIASEPLLRRFVIDRHKPDPDTGRPPPEAQVAIICGAALLIPLGELWFAWTCTPPTHWIWPLLAGLPFAFGNTALFIYGNNYMLQSYGVYAASALAGNAVLRSVAGATLPLAGPALYGKLGPHWAGTLLGLLELACVPIPFVFYRYGARIRMRSGLIRRMQEERSRLEGRRESVVMHRLEAEVKAEPASQTGAAVGQIEVEPERKEEIVGSGDLEKGLVREIMA</sequence>
<dbReference type="EMBL" id="ML991801">
    <property type="protein sequence ID" value="KAF2234076.1"/>
    <property type="molecule type" value="Genomic_DNA"/>
</dbReference>
<keyword evidence="2 6" id="KW-0812">Transmembrane</keyword>
<dbReference type="Gene3D" id="1.20.1250.20">
    <property type="entry name" value="MFS general substrate transporter like domains"/>
    <property type="match status" value="1"/>
</dbReference>
<dbReference type="GO" id="GO:0005886">
    <property type="term" value="C:plasma membrane"/>
    <property type="evidence" value="ECO:0007669"/>
    <property type="project" value="TreeGrafter"/>
</dbReference>
<dbReference type="InterPro" id="IPR011701">
    <property type="entry name" value="MFS"/>
</dbReference>
<evidence type="ECO:0000256" key="4">
    <source>
        <dbReference type="ARBA" id="ARBA00023136"/>
    </source>
</evidence>
<feature type="transmembrane region" description="Helical" evidence="6">
    <location>
        <begin position="510"/>
        <end position="530"/>
    </location>
</feature>
<dbReference type="InterPro" id="IPR020846">
    <property type="entry name" value="MFS_dom"/>
</dbReference>
<feature type="transmembrane region" description="Helical" evidence="6">
    <location>
        <begin position="102"/>
        <end position="122"/>
    </location>
</feature>
<proteinExistence type="predicted"/>
<reference evidence="8" key="1">
    <citation type="journal article" date="2020" name="Stud. Mycol.">
        <title>101 Dothideomycetes genomes: a test case for predicting lifestyles and emergence of pathogens.</title>
        <authorList>
            <person name="Haridas S."/>
            <person name="Albert R."/>
            <person name="Binder M."/>
            <person name="Bloem J."/>
            <person name="Labutti K."/>
            <person name="Salamov A."/>
            <person name="Andreopoulos B."/>
            <person name="Baker S."/>
            <person name="Barry K."/>
            <person name="Bills G."/>
            <person name="Bluhm B."/>
            <person name="Cannon C."/>
            <person name="Castanera R."/>
            <person name="Culley D."/>
            <person name="Daum C."/>
            <person name="Ezra D."/>
            <person name="Gonzalez J."/>
            <person name="Henrissat B."/>
            <person name="Kuo A."/>
            <person name="Liang C."/>
            <person name="Lipzen A."/>
            <person name="Lutzoni F."/>
            <person name="Magnuson J."/>
            <person name="Mondo S."/>
            <person name="Nolan M."/>
            <person name="Ohm R."/>
            <person name="Pangilinan J."/>
            <person name="Park H.-J."/>
            <person name="Ramirez L."/>
            <person name="Alfaro M."/>
            <person name="Sun H."/>
            <person name="Tritt A."/>
            <person name="Yoshinaga Y."/>
            <person name="Zwiers L.-H."/>
            <person name="Turgeon B."/>
            <person name="Goodwin S."/>
            <person name="Spatafora J."/>
            <person name="Crous P."/>
            <person name="Grigoriev I."/>
        </authorList>
    </citation>
    <scope>NUCLEOTIDE SEQUENCE</scope>
    <source>
        <strain evidence="8">Tuck. ex Michener</strain>
    </source>
</reference>
<dbReference type="GO" id="GO:0042908">
    <property type="term" value="P:xenobiotic transport"/>
    <property type="evidence" value="ECO:0007669"/>
    <property type="project" value="UniProtKB-ARBA"/>
</dbReference>
<dbReference type="InterPro" id="IPR036259">
    <property type="entry name" value="MFS_trans_sf"/>
</dbReference>
<feature type="transmembrane region" description="Helical" evidence="6">
    <location>
        <begin position="442"/>
        <end position="464"/>
    </location>
</feature>
<feature type="transmembrane region" description="Helical" evidence="6">
    <location>
        <begin position="142"/>
        <end position="162"/>
    </location>
</feature>
<dbReference type="OrthoDB" id="3365399at2759"/>
<feature type="transmembrane region" description="Helical" evidence="6">
    <location>
        <begin position="198"/>
        <end position="218"/>
    </location>
</feature>
<feature type="domain" description="Major facilitator superfamily (MFS) profile" evidence="7">
    <location>
        <begin position="108"/>
        <end position="534"/>
    </location>
</feature>
<evidence type="ECO:0000256" key="2">
    <source>
        <dbReference type="ARBA" id="ARBA00022692"/>
    </source>
</evidence>
<evidence type="ECO:0000256" key="3">
    <source>
        <dbReference type="ARBA" id="ARBA00022989"/>
    </source>
</evidence>
<evidence type="ECO:0000256" key="6">
    <source>
        <dbReference type="SAM" id="Phobius"/>
    </source>
</evidence>
<dbReference type="GO" id="GO:0140115">
    <property type="term" value="P:export across plasma membrane"/>
    <property type="evidence" value="ECO:0007669"/>
    <property type="project" value="UniProtKB-ARBA"/>
</dbReference>
<feature type="transmembrane region" description="Helical" evidence="6">
    <location>
        <begin position="476"/>
        <end position="498"/>
    </location>
</feature>
<evidence type="ECO:0000256" key="5">
    <source>
        <dbReference type="SAM" id="MobiDB-lite"/>
    </source>
</evidence>
<feature type="compositionally biased region" description="Basic and acidic residues" evidence="5">
    <location>
        <begin position="1"/>
        <end position="15"/>
    </location>
</feature>
<feature type="transmembrane region" description="Helical" evidence="6">
    <location>
        <begin position="262"/>
        <end position="281"/>
    </location>
</feature>
<dbReference type="FunFam" id="1.20.1250.20:FF:000011">
    <property type="entry name" value="MFS multidrug transporter, putative"/>
    <property type="match status" value="1"/>
</dbReference>
<keyword evidence="3 6" id="KW-1133">Transmembrane helix</keyword>
<comment type="subcellular location">
    <subcellularLocation>
        <location evidence="1">Membrane</location>
        <topology evidence="1">Multi-pass membrane protein</topology>
    </subcellularLocation>
</comment>
<gene>
    <name evidence="8" type="ORF">EV356DRAFT_502697</name>
</gene>
<evidence type="ECO:0000256" key="1">
    <source>
        <dbReference type="ARBA" id="ARBA00004141"/>
    </source>
</evidence>
<dbReference type="Proteomes" id="UP000800092">
    <property type="component" value="Unassembled WGS sequence"/>
</dbReference>
<accession>A0A6A6H7K4</accession>
<feature type="transmembrane region" description="Helical" evidence="6">
    <location>
        <begin position="174"/>
        <end position="192"/>
    </location>
</feature>
<dbReference type="PROSITE" id="PS00216">
    <property type="entry name" value="SUGAR_TRANSPORT_1"/>
    <property type="match status" value="1"/>
</dbReference>
<dbReference type="CDD" id="cd17323">
    <property type="entry name" value="MFS_Tpo1_MDR_like"/>
    <property type="match status" value="1"/>
</dbReference>